<protein>
    <submittedName>
        <fullName evidence="8">P-loop containing nucleoside triphosphate hydrolase protein</fullName>
    </submittedName>
</protein>
<dbReference type="InterPro" id="IPR027417">
    <property type="entry name" value="P-loop_NTPase"/>
</dbReference>
<feature type="compositionally biased region" description="Polar residues" evidence="5">
    <location>
        <begin position="521"/>
        <end position="532"/>
    </location>
</feature>
<dbReference type="SMART" id="SM00490">
    <property type="entry name" value="HELICc"/>
    <property type="match status" value="1"/>
</dbReference>
<proteinExistence type="predicted"/>
<dbReference type="PROSITE" id="PS51194">
    <property type="entry name" value="HELICASE_CTER"/>
    <property type="match status" value="1"/>
</dbReference>
<dbReference type="GO" id="GO:0004386">
    <property type="term" value="F:helicase activity"/>
    <property type="evidence" value="ECO:0007669"/>
    <property type="project" value="UniProtKB-KW"/>
</dbReference>
<keyword evidence="1" id="KW-0547">Nucleotide-binding</keyword>
<dbReference type="Pfam" id="PF00270">
    <property type="entry name" value="DEAD"/>
    <property type="match status" value="1"/>
</dbReference>
<dbReference type="PANTHER" id="PTHR44533">
    <property type="entry name" value="DEAD/H RNA HELICASE, PUTATIVE-RELATED"/>
    <property type="match status" value="1"/>
</dbReference>
<feature type="region of interest" description="Disordered" evidence="5">
    <location>
        <begin position="513"/>
        <end position="551"/>
    </location>
</feature>
<evidence type="ECO:0000313" key="8">
    <source>
        <dbReference type="EMBL" id="PTB69676.1"/>
    </source>
</evidence>
<feature type="compositionally biased region" description="Low complexity" evidence="5">
    <location>
        <begin position="1582"/>
        <end position="1599"/>
    </location>
</feature>
<evidence type="ECO:0000256" key="3">
    <source>
        <dbReference type="ARBA" id="ARBA00022806"/>
    </source>
</evidence>
<keyword evidence="9" id="KW-1185">Reference proteome</keyword>
<gene>
    <name evidence="8" type="ORF">BBK36DRAFT_1188026</name>
</gene>
<reference evidence="9" key="1">
    <citation type="submission" date="2016-07" db="EMBL/GenBank/DDBJ databases">
        <title>Multiple horizontal gene transfer events from other fungi enriched the ability of initially mycotrophic Trichoderma (Ascomycota) to feed on dead plant biomass.</title>
        <authorList>
            <consortium name="DOE Joint Genome Institute"/>
            <person name="Atanasova L."/>
            <person name="Chenthamara K."/>
            <person name="Zhang J."/>
            <person name="Grujic M."/>
            <person name="Henrissat B."/>
            <person name="Kuo A."/>
            <person name="Aerts A."/>
            <person name="Salamov A."/>
            <person name="Lipzen A."/>
            <person name="Labutti K."/>
            <person name="Barry K."/>
            <person name="Miao Y."/>
            <person name="Rahimi M.J."/>
            <person name="Shen Q."/>
            <person name="Grigoriev I.V."/>
            <person name="Kubicek C.P."/>
            <person name="Druzhinina I.S."/>
        </authorList>
    </citation>
    <scope>NUCLEOTIDE SEQUENCE [LARGE SCALE GENOMIC DNA]</scope>
    <source>
        <strain evidence="9">TUCIM 6016</strain>
    </source>
</reference>
<keyword evidence="4" id="KW-0067">ATP-binding</keyword>
<dbReference type="GO" id="GO:0003676">
    <property type="term" value="F:nucleic acid binding"/>
    <property type="evidence" value="ECO:0007669"/>
    <property type="project" value="InterPro"/>
</dbReference>
<dbReference type="InterPro" id="IPR001650">
    <property type="entry name" value="Helicase_C-like"/>
</dbReference>
<dbReference type="InterPro" id="IPR011545">
    <property type="entry name" value="DEAD/DEAH_box_helicase_dom"/>
</dbReference>
<dbReference type="InterPro" id="IPR059032">
    <property type="entry name" value="WHD_DDX60"/>
</dbReference>
<accession>A0A2T4BK36</accession>
<dbReference type="GO" id="GO:0005737">
    <property type="term" value="C:cytoplasm"/>
    <property type="evidence" value="ECO:0007669"/>
    <property type="project" value="TreeGrafter"/>
</dbReference>
<keyword evidence="2 8" id="KW-0378">Hydrolase</keyword>
<organism evidence="8 9">
    <name type="scientific">Trichoderma citrinoviride</name>
    <dbReference type="NCBI Taxonomy" id="58853"/>
    <lineage>
        <taxon>Eukaryota</taxon>
        <taxon>Fungi</taxon>
        <taxon>Dikarya</taxon>
        <taxon>Ascomycota</taxon>
        <taxon>Pezizomycotina</taxon>
        <taxon>Sordariomycetes</taxon>
        <taxon>Hypocreomycetidae</taxon>
        <taxon>Hypocreales</taxon>
        <taxon>Hypocreaceae</taxon>
        <taxon>Trichoderma</taxon>
    </lineage>
</organism>
<evidence type="ECO:0000256" key="5">
    <source>
        <dbReference type="SAM" id="MobiDB-lite"/>
    </source>
</evidence>
<feature type="domain" description="Helicase ATP-binding" evidence="6">
    <location>
        <begin position="714"/>
        <end position="887"/>
    </location>
</feature>
<name>A0A2T4BK36_9HYPO</name>
<sequence>MGSKKAKQEDLASSWYANLWAPRVDLIGDIAGKEPFLVHGESLIRHCLEESPPDFQDGFQLLHAVYVVERFLSNLQKRGCDFDIVFFRDLRDLCVPHLSGFEYKYQYARTVIIKHLQRHAEECARNGARASVLEFDSVESQGFHEYLEGLPTHFVLCHDGVESEDVKDTIILRNLIRSLLWRGKNVAIINALEWKSSKAYAPLLSKLPGNMQPFPIGMEFDSPYTSLYDGMNKCLQPIDTEPQDLTVRELLGITACLALANSSEQPFKDSDHLQEHVHAFLLHLAVLRHCTLLERQHWVGLHRSIPALEDRNFLRGITEVSLMLVEKDEWTADISTAECTWDLFDAIDGSLFHYTLGSLRSCQWLPDRIIQSWQHLWSIFHAATNGRFPEDLPKLTRLVNETNSDGVDSLQVSALPFSHPVLDVFLRDIKLKESQGMQDASLHSVFEDLHHWHNTKLLLPPQKTQKLGFFARRRIQKRVADIVAYSASLTNARGKLIEPESIVVKKAAALAPRNKKAPTEGCNSSTSLQPQPKSKKPGRHANKPGGRESALRAAQEIQERKASVKRDSIVALWANTCREIEKEHSLLARYLKALKFLNDRSKVDHVALGSEVHLYLCHLLGKLWAKARTGTKAEAVQKLTQCLEIPGLSITTGSQTQRLSFNFDYDSLKDIAKTMTDFQHLQLEFAAPYMDRRFDSQPDQRVPFNPDAWQIKVLNSIDANNSLLVIAPTSAGKTFISFYAMKKVLEDSDDGVLVYVAPTKALVNQIAAEVAARFTKRYKQDGKSVWAIYTRDYRIQSPTGCQVLVTVPHILQILLLAPTNAKGPNAWSRRIKRIIFDEVHCIGQDDDGVIWEQLLLSAPCPVIALSATIGNPGPFQEWLSQVQRSKGLKLDTVVHTTRYSDLRKFIYIPHEREPFQGLRRIKALPVPGLDEGDRACPEFEFIHPVAALTDRARTALDDLSLEARDCLSLWKTMKQVLSKEDFAKFGIPNPSSALPEIISKADVIRWEADLKQALRRIMESSDKVFQDIRKQLEMRSIEGVSDSASLHGKNNIFHLVVDLHSHDALPALVFHYDTHGCEQIVNGIWASLIEAEDKWKDSSIEWAQKLEDFAAWKKAMSFPRTLTVRLQNRGKNRDDERMSKDEQLRQEASVETSHWESFDPNDPLERFSFADATKMQASEVDGIVQPLQGKVSPWMTEALRRGLGVHHSSLNREYRQAVEVLFRRGYLRVVVATGTLALGINMPCKTVVFHGSSVFLTAQNFRQASGRAGRRGFDLLGNIVFNQISRKRVYDIMSARLPGLNGQFPISTTLVLRLFSLLHGSDNCDFAANMVRSLLSQTRLYLGGPESEMSIKHHVRFSIEYLRRQDLLSAAGVPINFASIVGHLYFMENAVFAFHSLLRGGYFHRLCADLHTNPEKNYVKSYVSHSLTNTRDRILPFTQTKVGQDEPVHWASADSSAAGMVRSPFVALSGFTDNFKTIHELCQTVRGDVFLEESAIPAIPIWPHDTSQEFNAYIYDFYKHGSMTVLVRDNGIRRGEVWFHLKDFSRTLSTIISSLTVLMDARDGDAEEECEEYEGEFRSKTETTNSGSSDGSSDEATTSPTSVDGLDGTDYASLGGHTRGKGLYRVLQAFIRLRDEFDEKFRAEWA</sequence>
<feature type="domain" description="Helicase C-terminal" evidence="7">
    <location>
        <begin position="1172"/>
        <end position="1312"/>
    </location>
</feature>
<dbReference type="InterPro" id="IPR055124">
    <property type="entry name" value="PIN-like_DDX60"/>
</dbReference>
<keyword evidence="3" id="KW-0347">Helicase</keyword>
<dbReference type="Gene3D" id="3.40.50.300">
    <property type="entry name" value="P-loop containing nucleotide triphosphate hydrolases"/>
    <property type="match status" value="2"/>
</dbReference>
<dbReference type="RefSeq" id="XP_024752996.1">
    <property type="nucleotide sequence ID" value="XM_024896558.1"/>
</dbReference>
<dbReference type="SUPFAM" id="SSF52540">
    <property type="entry name" value="P-loop containing nucleoside triphosphate hydrolases"/>
    <property type="match status" value="1"/>
</dbReference>
<dbReference type="GO" id="GO:0005524">
    <property type="term" value="F:ATP binding"/>
    <property type="evidence" value="ECO:0007669"/>
    <property type="project" value="UniProtKB-KW"/>
</dbReference>
<dbReference type="PANTHER" id="PTHR44533:SF4">
    <property type="entry name" value="DEAD_H RNA HELICASE, PUTATIVE-RELATED"/>
    <property type="match status" value="1"/>
</dbReference>
<dbReference type="Pfam" id="PF23002">
    <property type="entry name" value="PIN-like_DDX60"/>
    <property type="match status" value="1"/>
</dbReference>
<dbReference type="PROSITE" id="PS51192">
    <property type="entry name" value="HELICASE_ATP_BIND_1"/>
    <property type="match status" value="1"/>
</dbReference>
<evidence type="ECO:0000256" key="2">
    <source>
        <dbReference type="ARBA" id="ARBA00022801"/>
    </source>
</evidence>
<dbReference type="InterPro" id="IPR052431">
    <property type="entry name" value="SKI2_subfamily_helicases"/>
</dbReference>
<evidence type="ECO:0000259" key="7">
    <source>
        <dbReference type="PROSITE" id="PS51194"/>
    </source>
</evidence>
<dbReference type="Pfam" id="PF26076">
    <property type="entry name" value="WHD_DDX60"/>
    <property type="match status" value="1"/>
</dbReference>
<dbReference type="GeneID" id="36604676"/>
<dbReference type="OrthoDB" id="2320933at2759"/>
<dbReference type="Pfam" id="PF00271">
    <property type="entry name" value="Helicase_C"/>
    <property type="match status" value="1"/>
</dbReference>
<feature type="region of interest" description="Disordered" evidence="5">
    <location>
        <begin position="1568"/>
        <end position="1610"/>
    </location>
</feature>
<dbReference type="FunFam" id="3.40.50.300:FF:001039">
    <property type="entry name" value="ATP-dependent RNA helicase DDX60"/>
    <property type="match status" value="1"/>
</dbReference>
<dbReference type="GO" id="GO:0016787">
    <property type="term" value="F:hydrolase activity"/>
    <property type="evidence" value="ECO:0007669"/>
    <property type="project" value="UniProtKB-KW"/>
</dbReference>
<evidence type="ECO:0000256" key="4">
    <source>
        <dbReference type="ARBA" id="ARBA00022840"/>
    </source>
</evidence>
<dbReference type="InterPro" id="IPR014001">
    <property type="entry name" value="Helicase_ATP-bd"/>
</dbReference>
<dbReference type="Proteomes" id="UP000241546">
    <property type="component" value="Unassembled WGS sequence"/>
</dbReference>
<dbReference type="SMART" id="SM00487">
    <property type="entry name" value="DEXDc"/>
    <property type="match status" value="1"/>
</dbReference>
<evidence type="ECO:0000313" key="9">
    <source>
        <dbReference type="Proteomes" id="UP000241546"/>
    </source>
</evidence>
<feature type="compositionally biased region" description="Basic residues" evidence="5">
    <location>
        <begin position="533"/>
        <end position="542"/>
    </location>
</feature>
<dbReference type="EMBL" id="KZ680208">
    <property type="protein sequence ID" value="PTB69676.1"/>
    <property type="molecule type" value="Genomic_DNA"/>
</dbReference>
<evidence type="ECO:0000259" key="6">
    <source>
        <dbReference type="PROSITE" id="PS51192"/>
    </source>
</evidence>
<evidence type="ECO:0000256" key="1">
    <source>
        <dbReference type="ARBA" id="ARBA00022741"/>
    </source>
</evidence>